<dbReference type="InterPro" id="IPR003131">
    <property type="entry name" value="T1-type_BTB"/>
</dbReference>
<dbReference type="PANTHER" id="PTHR14499:SF136">
    <property type="entry name" value="GH08630P"/>
    <property type="match status" value="1"/>
</dbReference>
<comment type="caution">
    <text evidence="2">The sequence shown here is derived from an EMBL/GenBank/DDBJ whole genome shotgun (WGS) entry which is preliminary data.</text>
</comment>
<dbReference type="SUPFAM" id="SSF54695">
    <property type="entry name" value="POZ domain"/>
    <property type="match status" value="1"/>
</dbReference>
<dbReference type="OrthoDB" id="10025005at2759"/>
<dbReference type="InterPro" id="IPR011333">
    <property type="entry name" value="SKP1/BTB/POZ_sf"/>
</dbReference>
<proteinExistence type="predicted"/>
<dbReference type="EMBL" id="QKYT01000163">
    <property type="protein sequence ID" value="RIA91079.1"/>
    <property type="molecule type" value="Genomic_DNA"/>
</dbReference>
<gene>
    <name evidence="2" type="ORF">C1645_737400</name>
</gene>
<dbReference type="SMART" id="SM00225">
    <property type="entry name" value="BTB"/>
    <property type="match status" value="1"/>
</dbReference>
<dbReference type="Proteomes" id="UP000265703">
    <property type="component" value="Unassembled WGS sequence"/>
</dbReference>
<dbReference type="PANTHER" id="PTHR14499">
    <property type="entry name" value="POTASSIUM CHANNEL TETRAMERIZATION DOMAIN-CONTAINING"/>
    <property type="match status" value="1"/>
</dbReference>
<feature type="domain" description="BTB" evidence="1">
    <location>
        <begin position="14"/>
        <end position="110"/>
    </location>
</feature>
<evidence type="ECO:0000259" key="1">
    <source>
        <dbReference type="SMART" id="SM00225"/>
    </source>
</evidence>
<dbReference type="STRING" id="658196.A0A397T172"/>
<evidence type="ECO:0000313" key="2">
    <source>
        <dbReference type="EMBL" id="RIA91079.1"/>
    </source>
</evidence>
<protein>
    <submittedName>
        <fullName evidence="2">BTB/POZ protein</fullName>
    </submittedName>
</protein>
<dbReference type="Gene3D" id="3.30.710.10">
    <property type="entry name" value="Potassium Channel Kv1.1, Chain A"/>
    <property type="match status" value="1"/>
</dbReference>
<name>A0A397T172_9GLOM</name>
<dbReference type="Pfam" id="PF02214">
    <property type="entry name" value="BTB_2"/>
    <property type="match status" value="1"/>
</dbReference>
<reference evidence="2 3" key="1">
    <citation type="submission" date="2018-06" db="EMBL/GenBank/DDBJ databases">
        <title>Comparative genomics reveals the genomic features of Rhizophagus irregularis, R. cerebriforme, R. diaphanum and Gigaspora rosea, and their symbiotic lifestyle signature.</title>
        <authorList>
            <person name="Morin E."/>
            <person name="San Clemente H."/>
            <person name="Chen E.C.H."/>
            <person name="De La Providencia I."/>
            <person name="Hainaut M."/>
            <person name="Kuo A."/>
            <person name="Kohler A."/>
            <person name="Murat C."/>
            <person name="Tang N."/>
            <person name="Roy S."/>
            <person name="Loubradou J."/>
            <person name="Henrissat B."/>
            <person name="Grigoriev I.V."/>
            <person name="Corradi N."/>
            <person name="Roux C."/>
            <person name="Martin F.M."/>
        </authorList>
    </citation>
    <scope>NUCLEOTIDE SEQUENCE [LARGE SCALE GENOMIC DNA]</scope>
    <source>
        <strain evidence="2 3">DAOM 227022</strain>
    </source>
</reference>
<dbReference type="CDD" id="cd18316">
    <property type="entry name" value="BTB_POZ_KCTD-like"/>
    <property type="match status" value="1"/>
</dbReference>
<dbReference type="GO" id="GO:0051260">
    <property type="term" value="P:protein homooligomerization"/>
    <property type="evidence" value="ECO:0007669"/>
    <property type="project" value="InterPro"/>
</dbReference>
<accession>A0A397T172</accession>
<evidence type="ECO:0000313" key="3">
    <source>
        <dbReference type="Proteomes" id="UP000265703"/>
    </source>
</evidence>
<keyword evidence="3" id="KW-1185">Reference proteome</keyword>
<dbReference type="AlphaFoldDB" id="A0A397T172"/>
<sequence>MSETSNLTQVLPDERIILNVGGIKYETFRSTLTAYPETLLGTMFHEHNKSLIQSNDDREFFFDRNGNAFHYIMEFYRNGEILWNPYNLRGVDGKLPVTRQELELELDYFQIQVKGKSNLVKDIRIKEALNSASNLINKFIKTLEELILAHLTNFGQTIIITTSPGTISVCTGYGEATIEASCLKGFENIGYRLFKESIFDVAQHLETIFSDLNIIIKYTETSEDGRAVVISFINDFKLAVENSIISRKRLRIN</sequence>
<organism evidence="2 3">
    <name type="scientific">Glomus cerebriforme</name>
    <dbReference type="NCBI Taxonomy" id="658196"/>
    <lineage>
        <taxon>Eukaryota</taxon>
        <taxon>Fungi</taxon>
        <taxon>Fungi incertae sedis</taxon>
        <taxon>Mucoromycota</taxon>
        <taxon>Glomeromycotina</taxon>
        <taxon>Glomeromycetes</taxon>
        <taxon>Glomerales</taxon>
        <taxon>Glomeraceae</taxon>
        <taxon>Glomus</taxon>
    </lineage>
</organism>
<dbReference type="InterPro" id="IPR000210">
    <property type="entry name" value="BTB/POZ_dom"/>
</dbReference>